<proteinExistence type="predicted"/>
<keyword evidence="2" id="KW-1133">Transmembrane helix</keyword>
<dbReference type="EMBL" id="HBHK01014403">
    <property type="protein sequence ID" value="CAD9686157.1"/>
    <property type="molecule type" value="Transcribed_RNA"/>
</dbReference>
<feature type="transmembrane region" description="Helical" evidence="2">
    <location>
        <begin position="177"/>
        <end position="202"/>
    </location>
</feature>
<feature type="transmembrane region" description="Helical" evidence="2">
    <location>
        <begin position="430"/>
        <end position="449"/>
    </location>
</feature>
<dbReference type="SUPFAM" id="SSF56104">
    <property type="entry name" value="SAICAR synthase-like"/>
    <property type="match status" value="1"/>
</dbReference>
<evidence type="ECO:0000256" key="2">
    <source>
        <dbReference type="SAM" id="Phobius"/>
    </source>
</evidence>
<feature type="transmembrane region" description="Helical" evidence="2">
    <location>
        <begin position="129"/>
        <end position="146"/>
    </location>
</feature>
<sequence>MSLPPPPSPSWHSWRVEKDDKLFLAVGCFVSMTMFFSVLILLVRNGVVRKQMPSVMLWRICFDLSLGIIWCVQALSMHDGMCNGRQGQALAFMTQFLLLGSELFYAQFCINTIKTIGDPFANGRTQTKMSVFVVFFISAASGAALISNDEFYGETFIPVCYTKTKSDKSGANTTNMIFFYLPLLACYFLSVLTAVHASVVLGTRLVGFDMRARVASLRRLQEFVFSHGIYWGLILVLYLTIVVLAEAPEFDSKENLPLRILFSVFLFLVGARSLDLVPFCYRVFMEGGLICSRPRKIQSATTLGLSKSLQKDVLHYVLFGMVSLLSGDGSEVVHNDNIVRDDPQREIKIVNPYRRGQVSARGNSVASSDLESPLIQPVVNDGDDGDEQANITQEMMNRELFVTTIGVSPFIVACVICIIVSIAMHYKLRVALFAALAMCLSVVVVVIVWQVTYRRLPERFNAVVAEYRPKLFNSLRGPKETERLIASLSASMNNERTEFKVSQGRSGAFLFLTTDHRYIVKTIEREEKKFMLLELLGDLRDYWEKNPASTIARLGGVFVLKSFGRKFYLLVMENIVPTRVDVCFDLKGSWIDRTAPQPSSGTLSYCKHCSKPFLVGAGAKCTLQRYHEPFRLLKDNDFNSSKVLLPLPFARLLKKQMVEDAKFLAQHNVMDYSLLLGVRNRLVKQVNLEEDGLAKHAATQLFEERVENDGNSYIPSAIDVRSGVGVPALLMKGPAQYHMGVIDYLQKYSFSKRFERFFKVHILRKNEEDHLFPGISSVSPDIYMERFIERVVNEVIVELRYIVQVVRNPDFAPLATLDISTADSFDKFWAIVTDSMPGASQPLFDLLPSETEEIDNEEEIVGTELNADTFAQFKDSCGVHELSYLAIKIH</sequence>
<dbReference type="InterPro" id="IPR027483">
    <property type="entry name" value="PInositol-4-P-4/5-kinase_C_sf"/>
</dbReference>
<dbReference type="InterPro" id="IPR027484">
    <property type="entry name" value="PInositol-4-P-5-kinase_N"/>
</dbReference>
<feature type="transmembrane region" description="Helical" evidence="2">
    <location>
        <begin position="400"/>
        <end position="424"/>
    </location>
</feature>
<name>A0A7S2WGU4_9STRA</name>
<keyword evidence="1" id="KW-0067">ATP-binding</keyword>
<feature type="transmembrane region" description="Helical" evidence="2">
    <location>
        <begin position="22"/>
        <end position="43"/>
    </location>
</feature>
<keyword evidence="1" id="KW-0418">Kinase</keyword>
<dbReference type="CDD" id="cd00139">
    <property type="entry name" value="PIPKc"/>
    <property type="match status" value="1"/>
</dbReference>
<dbReference type="GO" id="GO:0016308">
    <property type="term" value="F:1-phosphatidylinositol-4-phosphate 5-kinase activity"/>
    <property type="evidence" value="ECO:0007669"/>
    <property type="project" value="TreeGrafter"/>
</dbReference>
<dbReference type="PANTHER" id="PTHR23086">
    <property type="entry name" value="PHOSPHATIDYLINOSITOL-4-PHOSPHATE 5-KINASE"/>
    <property type="match status" value="1"/>
</dbReference>
<dbReference type="SMART" id="SM00330">
    <property type="entry name" value="PIPKc"/>
    <property type="match status" value="1"/>
</dbReference>
<organism evidence="4">
    <name type="scientific">Mucochytrium quahogii</name>
    <dbReference type="NCBI Taxonomy" id="96639"/>
    <lineage>
        <taxon>Eukaryota</taxon>
        <taxon>Sar</taxon>
        <taxon>Stramenopiles</taxon>
        <taxon>Bigyra</taxon>
        <taxon>Labyrinthulomycetes</taxon>
        <taxon>Thraustochytrida</taxon>
        <taxon>Thraustochytriidae</taxon>
        <taxon>Mucochytrium</taxon>
    </lineage>
</organism>
<keyword evidence="2" id="KW-0812">Transmembrane</keyword>
<gene>
    <name evidence="4" type="ORF">QSP1433_LOCUS9064</name>
</gene>
<feature type="domain" description="PIPK" evidence="3">
    <location>
        <begin position="402"/>
        <end position="795"/>
    </location>
</feature>
<dbReference type="GO" id="GO:0005886">
    <property type="term" value="C:plasma membrane"/>
    <property type="evidence" value="ECO:0007669"/>
    <property type="project" value="TreeGrafter"/>
</dbReference>
<dbReference type="GO" id="GO:0046854">
    <property type="term" value="P:phosphatidylinositol phosphate biosynthetic process"/>
    <property type="evidence" value="ECO:0007669"/>
    <property type="project" value="TreeGrafter"/>
</dbReference>
<dbReference type="GO" id="GO:0005524">
    <property type="term" value="F:ATP binding"/>
    <property type="evidence" value="ECO:0007669"/>
    <property type="project" value="UniProtKB-UniRule"/>
</dbReference>
<protein>
    <recommendedName>
        <fullName evidence="3">PIPK domain-containing protein</fullName>
    </recommendedName>
</protein>
<dbReference type="Gene3D" id="3.30.800.10">
    <property type="entry name" value="Phosphatidylinositol Phosphate Kinase II Beta"/>
    <property type="match status" value="1"/>
</dbReference>
<dbReference type="Pfam" id="PF01504">
    <property type="entry name" value="PIP5K"/>
    <property type="match status" value="1"/>
</dbReference>
<reference evidence="4" key="1">
    <citation type="submission" date="2021-01" db="EMBL/GenBank/DDBJ databases">
        <authorList>
            <person name="Corre E."/>
            <person name="Pelletier E."/>
            <person name="Niang G."/>
            <person name="Scheremetjew M."/>
            <person name="Finn R."/>
            <person name="Kale V."/>
            <person name="Holt S."/>
            <person name="Cochrane G."/>
            <person name="Meng A."/>
            <person name="Brown T."/>
            <person name="Cohen L."/>
        </authorList>
    </citation>
    <scope>NUCLEOTIDE SEQUENCE</scope>
    <source>
        <strain evidence="4">NY070348D</strain>
    </source>
</reference>
<dbReference type="AlphaFoldDB" id="A0A7S2WGU4"/>
<evidence type="ECO:0000259" key="3">
    <source>
        <dbReference type="PROSITE" id="PS51455"/>
    </source>
</evidence>
<dbReference type="PANTHER" id="PTHR23086:SF8">
    <property type="entry name" value="PHOSPHATIDYLINOSITOL 5-PHOSPHATE 4-KINASE, ISOFORM A"/>
    <property type="match status" value="1"/>
</dbReference>
<keyword evidence="1" id="KW-0808">Transferase</keyword>
<accession>A0A7S2WGU4</accession>
<feature type="transmembrane region" description="Helical" evidence="2">
    <location>
        <begin position="55"/>
        <end position="77"/>
    </location>
</feature>
<feature type="transmembrane region" description="Helical" evidence="2">
    <location>
        <begin position="223"/>
        <end position="244"/>
    </location>
</feature>
<dbReference type="InterPro" id="IPR023610">
    <property type="entry name" value="PInositol-4/5-P-5/4-kinase"/>
</dbReference>
<feature type="transmembrane region" description="Helical" evidence="2">
    <location>
        <begin position="89"/>
        <end position="108"/>
    </location>
</feature>
<evidence type="ECO:0000313" key="4">
    <source>
        <dbReference type="EMBL" id="CAD9686157.1"/>
    </source>
</evidence>
<dbReference type="PROSITE" id="PS51455">
    <property type="entry name" value="PIPK"/>
    <property type="match status" value="1"/>
</dbReference>
<evidence type="ECO:0000256" key="1">
    <source>
        <dbReference type="PROSITE-ProRule" id="PRU00781"/>
    </source>
</evidence>
<dbReference type="InterPro" id="IPR002498">
    <property type="entry name" value="PInositol-4-P-4/5-kinase_core"/>
</dbReference>
<keyword evidence="1" id="KW-0547">Nucleotide-binding</keyword>
<keyword evidence="2" id="KW-0472">Membrane</keyword>
<dbReference type="Gene3D" id="3.30.810.10">
    <property type="entry name" value="2-Layer Sandwich"/>
    <property type="match status" value="1"/>
</dbReference>